<dbReference type="PROSITE" id="PS50801">
    <property type="entry name" value="STAS"/>
    <property type="match status" value="1"/>
</dbReference>
<evidence type="ECO:0000256" key="1">
    <source>
        <dbReference type="ARBA" id="ARBA00004141"/>
    </source>
</evidence>
<dbReference type="Ensembl" id="ENSOMYT00000045952.2">
    <property type="protein sequence ID" value="ENSOMYP00000042119.2"/>
    <property type="gene ID" value="ENSOMYG00000019220.2"/>
</dbReference>
<keyword evidence="2 6" id="KW-0812">Transmembrane</keyword>
<dbReference type="AlphaFoldDB" id="A0A8C7QT64"/>
<dbReference type="GO" id="GO:0016020">
    <property type="term" value="C:membrane"/>
    <property type="evidence" value="ECO:0007669"/>
    <property type="project" value="UniProtKB-SubCell"/>
</dbReference>
<feature type="region of interest" description="Disordered" evidence="5">
    <location>
        <begin position="585"/>
        <end position="607"/>
    </location>
</feature>
<keyword evidence="3 6" id="KW-1133">Transmembrane helix</keyword>
<dbReference type="Proteomes" id="UP000694395">
    <property type="component" value="Chromosome 28"/>
</dbReference>
<dbReference type="Pfam" id="PF00916">
    <property type="entry name" value="Sulfate_transp"/>
    <property type="match status" value="1"/>
</dbReference>
<reference evidence="8" key="2">
    <citation type="submission" date="2025-08" db="UniProtKB">
        <authorList>
            <consortium name="Ensembl"/>
        </authorList>
    </citation>
    <scope>IDENTIFICATION</scope>
</reference>
<feature type="transmembrane region" description="Helical" evidence="6">
    <location>
        <begin position="477"/>
        <end position="510"/>
    </location>
</feature>
<feature type="transmembrane region" description="Helical" evidence="6">
    <location>
        <begin position="106"/>
        <end position="122"/>
    </location>
</feature>
<evidence type="ECO:0000256" key="5">
    <source>
        <dbReference type="SAM" id="MobiDB-lite"/>
    </source>
</evidence>
<feature type="transmembrane region" description="Helical" evidence="6">
    <location>
        <begin position="422"/>
        <end position="442"/>
    </location>
</feature>
<dbReference type="CDD" id="cd07042">
    <property type="entry name" value="STAS_SulP_like_sulfate_transporter"/>
    <property type="match status" value="1"/>
</dbReference>
<feature type="transmembrane region" description="Helical" evidence="6">
    <location>
        <begin position="254"/>
        <end position="272"/>
    </location>
</feature>
<keyword evidence="4 6" id="KW-0472">Membrane</keyword>
<evidence type="ECO:0000313" key="8">
    <source>
        <dbReference type="Ensembl" id="ENSOMYP00000042119.2"/>
    </source>
</evidence>
<evidence type="ECO:0000256" key="6">
    <source>
        <dbReference type="SAM" id="Phobius"/>
    </source>
</evidence>
<organism evidence="8 9">
    <name type="scientific">Oncorhynchus mykiss</name>
    <name type="common">Rainbow trout</name>
    <name type="synonym">Salmo gairdneri</name>
    <dbReference type="NCBI Taxonomy" id="8022"/>
    <lineage>
        <taxon>Eukaryota</taxon>
        <taxon>Metazoa</taxon>
        <taxon>Chordata</taxon>
        <taxon>Craniata</taxon>
        <taxon>Vertebrata</taxon>
        <taxon>Euteleostomi</taxon>
        <taxon>Actinopterygii</taxon>
        <taxon>Neopterygii</taxon>
        <taxon>Teleostei</taxon>
        <taxon>Protacanthopterygii</taxon>
        <taxon>Salmoniformes</taxon>
        <taxon>Salmonidae</taxon>
        <taxon>Salmoninae</taxon>
        <taxon>Oncorhynchus</taxon>
    </lineage>
</organism>
<dbReference type="GO" id="GO:0008271">
    <property type="term" value="F:secondary active sulfate transmembrane transporter activity"/>
    <property type="evidence" value="ECO:0007669"/>
    <property type="project" value="InterPro"/>
</dbReference>
<feature type="compositionally biased region" description="Basic and acidic residues" evidence="5">
    <location>
        <begin position="586"/>
        <end position="598"/>
    </location>
</feature>
<dbReference type="SUPFAM" id="SSF52091">
    <property type="entry name" value="SpoIIaa-like"/>
    <property type="match status" value="1"/>
</dbReference>
<comment type="subcellular location">
    <subcellularLocation>
        <location evidence="1">Membrane</location>
        <topology evidence="1">Multi-pass membrane protein</topology>
    </subcellularLocation>
</comment>
<dbReference type="Gene3D" id="3.30.750.24">
    <property type="entry name" value="STAS domain"/>
    <property type="match status" value="1"/>
</dbReference>
<evidence type="ECO:0000256" key="3">
    <source>
        <dbReference type="ARBA" id="ARBA00022989"/>
    </source>
</evidence>
<reference evidence="8" key="3">
    <citation type="submission" date="2025-09" db="UniProtKB">
        <authorList>
            <consortium name="Ensembl"/>
        </authorList>
    </citation>
    <scope>IDENTIFICATION</scope>
</reference>
<reference evidence="8" key="1">
    <citation type="submission" date="2020-07" db="EMBL/GenBank/DDBJ databases">
        <title>A long reads based de novo assembly of the rainbow trout Arlee double haploid line genome.</title>
        <authorList>
            <person name="Gao G."/>
            <person name="Palti Y."/>
        </authorList>
    </citation>
    <scope>NUCLEOTIDE SEQUENCE [LARGE SCALE GENOMIC DNA]</scope>
</reference>
<feature type="transmembrane region" description="Helical" evidence="6">
    <location>
        <begin position="345"/>
        <end position="365"/>
    </location>
</feature>
<dbReference type="InterPro" id="IPR001902">
    <property type="entry name" value="SLC26A/SulP_fam"/>
</dbReference>
<feature type="transmembrane region" description="Helical" evidence="6">
    <location>
        <begin position="183"/>
        <end position="205"/>
    </location>
</feature>
<dbReference type="Pfam" id="PF01740">
    <property type="entry name" value="STAS"/>
    <property type="match status" value="1"/>
</dbReference>
<sequence>MGVEEQRAGEFYVERDVMNELCLDKLARRRTHSTRPLLKERVKDSLRCSVPKLKRSVLSFIPILSWLPRYSVRQDALGDLISGISIGIMHLPMGLAYALLASVPPVFGLYTSFYPVLMYCIFGTSRHISVGAFAVTSIMIGTTTERLAPNSNFMILNGTNGTEVIDVVARDVARVQIAASTTLLSGIFLFLLGMIRFGFAVTFLSDPMVRAYMTGAGIHVVLSQLPSLFGIRVGRFSGPLSQVYVNICRHLPETNIAAVVVTLVALAVLIAVKELNIYYEKKMPVPVPIELITVIINEIHIDSVFEPHNSPLFRPLPFSPLLLSPHLPFLFILRLKAPRSPDVSMWGSVVGDAFVVGIVGYALNISLGKIFGQKHGYNVDSNQEMVAIGLCNIVGGFFQCHAIAASPSRTLLQDSTGGKTQVVGLISSVLVLIFILQLGSLFEELPKAVLACIVLVNLKGLFMQFKDIPALWKSNKVDLLVWLVTLVCTILLNLDIGLGASIGFSMLTVIFKTQLPRYSILGHVPGTELYLDTDTYEEVRRRKIPGITIFRSSTTMYYTNAQLYLDALQEKSGIDIGMLLMKKKKRDTEEKRKDEKEKNKAKKEAKKVQLHIQHISSRVKIETLSLCQSKVNWGFEQQGNGFDQDSKTDIHGDDHITQMSSTGREGEMGRSSVNDTHTIILDLSTANFADTATVKTLKNIFLNYRKIDIDIYLTGCQVCVVEQLSSAGFFSESIPKSCLFATIHDAVLHCLRLSPFMLCYITEHKIPPRNTTIKLPKIFVSHLRCVV</sequence>
<dbReference type="GeneTree" id="ENSGT01150000286960"/>
<dbReference type="InterPro" id="IPR036513">
    <property type="entry name" value="STAS_dom_sf"/>
</dbReference>
<proteinExistence type="predicted"/>
<accession>A0A8C7QT64</accession>
<feature type="domain" description="STAS" evidence="7">
    <location>
        <begin position="537"/>
        <end position="750"/>
    </location>
</feature>
<keyword evidence="9" id="KW-1185">Reference proteome</keyword>
<evidence type="ECO:0000313" key="9">
    <source>
        <dbReference type="Proteomes" id="UP000694395"/>
    </source>
</evidence>
<feature type="transmembrane region" description="Helical" evidence="6">
    <location>
        <begin position="211"/>
        <end position="233"/>
    </location>
</feature>
<dbReference type="InterPro" id="IPR011547">
    <property type="entry name" value="SLC26A/SulP_dom"/>
</dbReference>
<protein>
    <recommendedName>
        <fullName evidence="7">STAS domain-containing protein</fullName>
    </recommendedName>
</protein>
<name>A0A8C7QT64_ONCMY</name>
<dbReference type="PROSITE" id="PS01130">
    <property type="entry name" value="SLC26A"/>
    <property type="match status" value="1"/>
</dbReference>
<evidence type="ECO:0000259" key="7">
    <source>
        <dbReference type="PROSITE" id="PS50801"/>
    </source>
</evidence>
<evidence type="ECO:0000256" key="4">
    <source>
        <dbReference type="ARBA" id="ARBA00023136"/>
    </source>
</evidence>
<dbReference type="InterPro" id="IPR002645">
    <property type="entry name" value="STAS_dom"/>
</dbReference>
<feature type="transmembrane region" description="Helical" evidence="6">
    <location>
        <begin position="385"/>
        <end position="402"/>
    </location>
</feature>
<evidence type="ECO:0000256" key="2">
    <source>
        <dbReference type="ARBA" id="ARBA00022692"/>
    </source>
</evidence>
<dbReference type="PANTHER" id="PTHR11814">
    <property type="entry name" value="SULFATE TRANSPORTER"/>
    <property type="match status" value="1"/>
</dbReference>
<dbReference type="NCBIfam" id="TIGR00815">
    <property type="entry name" value="sulP"/>
    <property type="match status" value="1"/>
</dbReference>
<dbReference type="InterPro" id="IPR018045">
    <property type="entry name" value="S04_transporter_CS"/>
</dbReference>